<organism evidence="2 3">
    <name type="scientific">Vespula germanica</name>
    <name type="common">German yellow jacket</name>
    <name type="synonym">Paravespula germanica</name>
    <dbReference type="NCBI Taxonomy" id="30212"/>
    <lineage>
        <taxon>Eukaryota</taxon>
        <taxon>Metazoa</taxon>
        <taxon>Ecdysozoa</taxon>
        <taxon>Arthropoda</taxon>
        <taxon>Hexapoda</taxon>
        <taxon>Insecta</taxon>
        <taxon>Pterygota</taxon>
        <taxon>Neoptera</taxon>
        <taxon>Endopterygota</taxon>
        <taxon>Hymenoptera</taxon>
        <taxon>Apocrita</taxon>
        <taxon>Aculeata</taxon>
        <taxon>Vespoidea</taxon>
        <taxon>Vespidae</taxon>
        <taxon>Vespinae</taxon>
        <taxon>Vespula</taxon>
    </lineage>
</organism>
<name>A0A834NNI9_VESGE</name>
<feature type="region of interest" description="Disordered" evidence="1">
    <location>
        <begin position="273"/>
        <end position="292"/>
    </location>
</feature>
<feature type="region of interest" description="Disordered" evidence="1">
    <location>
        <begin position="184"/>
        <end position="206"/>
    </location>
</feature>
<dbReference type="Proteomes" id="UP000617340">
    <property type="component" value="Unassembled WGS sequence"/>
</dbReference>
<accession>A0A834NNI9</accession>
<feature type="compositionally biased region" description="Low complexity" evidence="1">
    <location>
        <begin position="273"/>
        <end position="283"/>
    </location>
</feature>
<proteinExistence type="predicted"/>
<evidence type="ECO:0000313" key="2">
    <source>
        <dbReference type="EMBL" id="KAF7414500.1"/>
    </source>
</evidence>
<evidence type="ECO:0000313" key="3">
    <source>
        <dbReference type="Proteomes" id="UP000617340"/>
    </source>
</evidence>
<reference evidence="2" key="1">
    <citation type="journal article" date="2020" name="G3 (Bethesda)">
        <title>High-Quality Assemblies for Three Invasive Social Wasps from the &lt;i&gt;Vespula&lt;/i&gt; Genus.</title>
        <authorList>
            <person name="Harrop T.W.R."/>
            <person name="Guhlin J."/>
            <person name="McLaughlin G.M."/>
            <person name="Permina E."/>
            <person name="Stockwell P."/>
            <person name="Gilligan J."/>
            <person name="Le Lec M.F."/>
            <person name="Gruber M.A.M."/>
            <person name="Quinn O."/>
            <person name="Lovegrove M."/>
            <person name="Duncan E.J."/>
            <person name="Remnant E.J."/>
            <person name="Van Eeckhoven J."/>
            <person name="Graham B."/>
            <person name="Knapp R.A."/>
            <person name="Langford K.W."/>
            <person name="Kronenberg Z."/>
            <person name="Press M.O."/>
            <person name="Eacker S.M."/>
            <person name="Wilson-Rankin E.E."/>
            <person name="Purcell J."/>
            <person name="Lester P.J."/>
            <person name="Dearden P.K."/>
        </authorList>
    </citation>
    <scope>NUCLEOTIDE SEQUENCE</scope>
    <source>
        <strain evidence="2">Linc-1</strain>
    </source>
</reference>
<evidence type="ECO:0000256" key="1">
    <source>
        <dbReference type="SAM" id="MobiDB-lite"/>
    </source>
</evidence>
<feature type="compositionally biased region" description="Basic and acidic residues" evidence="1">
    <location>
        <begin position="191"/>
        <end position="206"/>
    </location>
</feature>
<gene>
    <name evidence="2" type="ORF">HZH68_002989</name>
</gene>
<comment type="caution">
    <text evidence="2">The sequence shown here is derived from an EMBL/GenBank/DDBJ whole genome shotgun (WGS) entry which is preliminary data.</text>
</comment>
<dbReference type="EMBL" id="JACSDZ010000002">
    <property type="protein sequence ID" value="KAF7414500.1"/>
    <property type="molecule type" value="Genomic_DNA"/>
</dbReference>
<dbReference type="AlphaFoldDB" id="A0A834NNI9"/>
<protein>
    <submittedName>
        <fullName evidence="2">Uncharacterized protein</fullName>
    </submittedName>
</protein>
<keyword evidence="3" id="KW-1185">Reference proteome</keyword>
<sequence>MHNSGIVTGEDIANLASMKIRSDLSASPECLVRRTSTLQGRVLSIMVETLMDFVRTQGNREKLDGGLGDLATGYKEAESIEDLWYRMRKYGETSPYPVWRKVFSLLLNSKTYANQRTVLSSKLINDIKCNQNVDTCGTFKTLYNRIVLGYSEKYEIKEKRFYVKDFIVFFALVEIIRHSTCIPDGSEESSFPDRENVLSKRGLNERRSQRSRGPFFMHFLSTIIQLSNPTTLIDTNGRFYHQLSPKTDLTVDGEPTTPCRSSFVSNINISNSADSTSQAAQQQHPVGGIHAA</sequence>